<feature type="non-terminal residue" evidence="2">
    <location>
        <position position="91"/>
    </location>
</feature>
<accession>A0A656JJ28</accession>
<keyword evidence="1" id="KW-1133">Transmembrane helix</keyword>
<evidence type="ECO:0000313" key="3">
    <source>
        <dbReference type="Proteomes" id="UP000018849"/>
    </source>
</evidence>
<name>A0A656JJ28_PSESF</name>
<protein>
    <recommendedName>
        <fullName evidence="4">Permease</fullName>
    </recommendedName>
</protein>
<proteinExistence type="predicted"/>
<comment type="caution">
    <text evidence="2">The sequence shown here is derived from an EMBL/GenBank/DDBJ whole genome shotgun (WGS) entry which is preliminary data.</text>
</comment>
<sequence length="91" mass="10232">MTQQEKALDLPKGKDILNWKIKTLARSPKEIMIAQSIFSAIHLTGSSLFMWGGWKVFLKNPPLLVGLILALGGVLAYFIGLLIRQKTIYNY</sequence>
<dbReference type="Proteomes" id="UP000018849">
    <property type="component" value="Unassembled WGS sequence"/>
</dbReference>
<evidence type="ECO:0000313" key="2">
    <source>
        <dbReference type="EMBL" id="EPN29814.1"/>
    </source>
</evidence>
<feature type="transmembrane region" description="Helical" evidence="1">
    <location>
        <begin position="63"/>
        <end position="83"/>
    </location>
</feature>
<dbReference type="AlphaFoldDB" id="A0A656JJ28"/>
<feature type="transmembrane region" description="Helical" evidence="1">
    <location>
        <begin position="31"/>
        <end position="51"/>
    </location>
</feature>
<gene>
    <name evidence="2" type="ORF">A245_46558</name>
</gene>
<organism evidence="2 3">
    <name type="scientific">Pseudomonas syringae pv. actinidiae ICMP 19096</name>
    <dbReference type="NCBI Taxonomy" id="1194405"/>
    <lineage>
        <taxon>Bacteria</taxon>
        <taxon>Pseudomonadati</taxon>
        <taxon>Pseudomonadota</taxon>
        <taxon>Gammaproteobacteria</taxon>
        <taxon>Pseudomonadales</taxon>
        <taxon>Pseudomonadaceae</taxon>
        <taxon>Pseudomonas</taxon>
        <taxon>Pseudomonas syringae</taxon>
    </lineage>
</organism>
<dbReference type="EMBL" id="AOKF01003962">
    <property type="protein sequence ID" value="EPN29814.1"/>
    <property type="molecule type" value="Genomic_DNA"/>
</dbReference>
<evidence type="ECO:0000256" key="1">
    <source>
        <dbReference type="SAM" id="Phobius"/>
    </source>
</evidence>
<keyword evidence="1" id="KW-0472">Membrane</keyword>
<evidence type="ECO:0008006" key="4">
    <source>
        <dbReference type="Google" id="ProtNLM"/>
    </source>
</evidence>
<keyword evidence="1" id="KW-0812">Transmembrane</keyword>
<reference evidence="2 3" key="1">
    <citation type="journal article" date="2013" name="PLoS Pathog.">
        <title>Genomic analysis of the Kiwifruit pathogen Pseudomonas syringae pv. actinidiae provides insight into the origins of an emergent plant disease.</title>
        <authorList>
            <person name="McCann H.C."/>
            <person name="Rikkerink E.H."/>
            <person name="Bertels F."/>
            <person name="Fiers M."/>
            <person name="Lu A."/>
            <person name="Rees-George J."/>
            <person name="Andersen M.T."/>
            <person name="Gleave A.P."/>
            <person name="Haubold B."/>
            <person name="Wohlers M.W."/>
            <person name="Guttman D.S."/>
            <person name="Wang P.W."/>
            <person name="Straub C."/>
            <person name="Vanneste J.L."/>
            <person name="Rainey P.B."/>
            <person name="Templeton M.D."/>
        </authorList>
    </citation>
    <scope>NUCLEOTIDE SEQUENCE [LARGE SCALE GENOMIC DNA]</scope>
    <source>
        <strain evidence="2 3">ICMP 19096</strain>
    </source>
</reference>